<dbReference type="GO" id="GO:0004459">
    <property type="term" value="F:L-lactate dehydrogenase (NAD+) activity"/>
    <property type="evidence" value="ECO:0007669"/>
    <property type="project" value="TreeGrafter"/>
</dbReference>
<gene>
    <name evidence="7" type="ORF">ADH67_03510</name>
</gene>
<dbReference type="CDD" id="cd05291">
    <property type="entry name" value="HicDH_like"/>
    <property type="match status" value="1"/>
</dbReference>
<evidence type="ECO:0000256" key="2">
    <source>
        <dbReference type="PIRSR" id="PIRSR000102-1"/>
    </source>
</evidence>
<dbReference type="EMBL" id="NHMP01000002">
    <property type="protein sequence ID" value="OXE50086.1"/>
    <property type="molecule type" value="Genomic_DNA"/>
</dbReference>
<keyword evidence="4" id="KW-0560">Oxidoreductase</keyword>
<dbReference type="PANTHER" id="PTHR43128:SF31">
    <property type="entry name" value="L-LACTATE DEHYDROGENASE"/>
    <property type="match status" value="1"/>
</dbReference>
<protein>
    <submittedName>
        <fullName evidence="7">L-lactate dehydrogenase</fullName>
    </submittedName>
</protein>
<proteinExistence type="inferred from homology"/>
<feature type="domain" description="Lactate/malate dehydrogenase N-terminal" evidence="5">
    <location>
        <begin position="3"/>
        <end position="143"/>
    </location>
</feature>
<sequence>MRKIGVIGLGHVGSTVAYTLVTKGIADELVLIDNNDAKCTAEFYDYMDSLPRLDTSTKILKQNYSDLADADVIVTSFGDIKALAQGGDRFLEYEFNCKQAKEVGIKLHEVGFKGVLINISNPCDVITGLLRYYTGLNRRQVFGTGTFLDTARMQRAVGMALNQNPHNISGYVLGEHGESQFTAWSTVCVQGKPIEELAEEVGLNLGELDNAARGGGWLVFNGKKYTCYAIATCAVKLVQAVFSDSRLVCPASVYVDEFKCYVGYPAIITKSGAEMAMPLPLSAEEKEKLTASAKMIRTKTEEGKGRQR</sequence>
<feature type="active site" description="Proton acceptor" evidence="2">
    <location>
        <position position="176"/>
    </location>
</feature>
<dbReference type="GeneID" id="78362515"/>
<dbReference type="AlphaFoldDB" id="A0A227KQY4"/>
<dbReference type="InterPro" id="IPR022383">
    <property type="entry name" value="Lactate/malate_DH_C"/>
</dbReference>
<dbReference type="Gene3D" id="3.40.50.720">
    <property type="entry name" value="NAD(P)-binding Rossmann-like Domain"/>
    <property type="match status" value="1"/>
</dbReference>
<dbReference type="InterPro" id="IPR036291">
    <property type="entry name" value="NAD(P)-bd_dom_sf"/>
</dbReference>
<dbReference type="PANTHER" id="PTHR43128">
    <property type="entry name" value="L-2-HYDROXYCARBOXYLATE DEHYDROGENASE (NAD(P)(+))"/>
    <property type="match status" value="1"/>
</dbReference>
<accession>A0A227KQY4</accession>
<dbReference type="InterPro" id="IPR001557">
    <property type="entry name" value="L-lactate/malate_DH"/>
</dbReference>
<evidence type="ECO:0000313" key="8">
    <source>
        <dbReference type="Proteomes" id="UP000214610"/>
    </source>
</evidence>
<dbReference type="SUPFAM" id="SSF56327">
    <property type="entry name" value="LDH C-terminal domain-like"/>
    <property type="match status" value="1"/>
</dbReference>
<dbReference type="SUPFAM" id="SSF51735">
    <property type="entry name" value="NAD(P)-binding Rossmann-fold domains"/>
    <property type="match status" value="1"/>
</dbReference>
<feature type="binding site" evidence="3">
    <location>
        <begin position="8"/>
        <end position="13"/>
    </location>
    <ligand>
        <name>NAD(+)</name>
        <dbReference type="ChEBI" id="CHEBI:57540"/>
    </ligand>
</feature>
<evidence type="ECO:0000256" key="4">
    <source>
        <dbReference type="RuleBase" id="RU003369"/>
    </source>
</evidence>
<comment type="caution">
    <text evidence="7">The sequence shown here is derived from an EMBL/GenBank/DDBJ whole genome shotgun (WGS) entry which is preliminary data.</text>
</comment>
<feature type="binding site" evidence="3">
    <location>
        <begin position="119"/>
        <end position="121"/>
    </location>
    <ligand>
        <name>NAD(+)</name>
        <dbReference type="ChEBI" id="CHEBI:57540"/>
    </ligand>
</feature>
<evidence type="ECO:0000313" key="7">
    <source>
        <dbReference type="EMBL" id="OXE50086.1"/>
    </source>
</evidence>
<dbReference type="GO" id="GO:0006089">
    <property type="term" value="P:lactate metabolic process"/>
    <property type="evidence" value="ECO:0007669"/>
    <property type="project" value="TreeGrafter"/>
</dbReference>
<evidence type="ECO:0000256" key="1">
    <source>
        <dbReference type="ARBA" id="ARBA00003966"/>
    </source>
</evidence>
<evidence type="ECO:0000256" key="3">
    <source>
        <dbReference type="PIRSR" id="PIRSR000102-3"/>
    </source>
</evidence>
<feature type="binding site" evidence="3">
    <location>
        <position position="33"/>
    </location>
    <ligand>
        <name>NAD(+)</name>
        <dbReference type="ChEBI" id="CHEBI:57540"/>
    </ligand>
</feature>
<dbReference type="PIRSF" id="PIRSF000102">
    <property type="entry name" value="Lac_mal_DH"/>
    <property type="match status" value="1"/>
</dbReference>
<name>A0A227KQY4_9BURK</name>
<feature type="binding site" evidence="3">
    <location>
        <position position="96"/>
    </location>
    <ligand>
        <name>NAD(+)</name>
        <dbReference type="ChEBI" id="CHEBI:57540"/>
    </ligand>
</feature>
<keyword evidence="3" id="KW-0520">NAD</keyword>
<evidence type="ECO:0000259" key="5">
    <source>
        <dbReference type="Pfam" id="PF00056"/>
    </source>
</evidence>
<feature type="domain" description="Lactate/malate dehydrogenase C-terminal" evidence="6">
    <location>
        <begin position="146"/>
        <end position="304"/>
    </location>
</feature>
<keyword evidence="8" id="KW-1185">Reference proteome</keyword>
<dbReference type="Pfam" id="PF00056">
    <property type="entry name" value="Ldh_1_N"/>
    <property type="match status" value="1"/>
</dbReference>
<dbReference type="Gene3D" id="3.90.110.10">
    <property type="entry name" value="Lactate dehydrogenase/glycoside hydrolase, family 4, C-terminal"/>
    <property type="match status" value="1"/>
</dbReference>
<comment type="function">
    <text evidence="1">Catalyzes the reversible oxidation of malate to oxaloacetate.</text>
</comment>
<dbReference type="Pfam" id="PF02866">
    <property type="entry name" value="Ldh_1_C"/>
    <property type="match status" value="1"/>
</dbReference>
<dbReference type="Proteomes" id="UP000214610">
    <property type="component" value="Unassembled WGS sequence"/>
</dbReference>
<dbReference type="PRINTS" id="PR00086">
    <property type="entry name" value="LLDHDRGNASE"/>
</dbReference>
<evidence type="ECO:0000259" key="6">
    <source>
        <dbReference type="Pfam" id="PF02866"/>
    </source>
</evidence>
<organism evidence="7 8">
    <name type="scientific">Turicimonas muris</name>
    <dbReference type="NCBI Taxonomy" id="1796652"/>
    <lineage>
        <taxon>Bacteria</taxon>
        <taxon>Pseudomonadati</taxon>
        <taxon>Pseudomonadota</taxon>
        <taxon>Betaproteobacteria</taxon>
        <taxon>Burkholderiales</taxon>
        <taxon>Sutterellaceae</taxon>
        <taxon>Turicimonas</taxon>
    </lineage>
</organism>
<comment type="similarity">
    <text evidence="4">Belongs to the LDH/MDH superfamily.</text>
</comment>
<dbReference type="InterPro" id="IPR001236">
    <property type="entry name" value="Lactate/malate_DH_N"/>
</dbReference>
<dbReference type="RefSeq" id="WP_066594821.1">
    <property type="nucleotide sequence ID" value="NZ_CAJTBZ010000035.1"/>
</dbReference>
<reference evidence="8" key="1">
    <citation type="submission" date="2017-05" db="EMBL/GenBank/DDBJ databases">
        <title>Improved OligoMM genomes.</title>
        <authorList>
            <person name="Garzetti D."/>
        </authorList>
    </citation>
    <scope>NUCLEOTIDE SEQUENCE [LARGE SCALE GENOMIC DNA]</scope>
    <source>
        <strain evidence="8">YL45</strain>
    </source>
</reference>
<dbReference type="InterPro" id="IPR015955">
    <property type="entry name" value="Lactate_DH/Glyco_Ohase_4_C"/>
</dbReference>